<evidence type="ECO:0000256" key="5">
    <source>
        <dbReference type="ARBA" id="ARBA00022829"/>
    </source>
</evidence>
<dbReference type="PANTHER" id="PTHR13142:SF1">
    <property type="entry name" value="INNER CENTROMERE PROTEIN"/>
    <property type="match status" value="1"/>
</dbReference>
<dbReference type="EMBL" id="OX395126">
    <property type="protein sequence ID" value="CAI5763083.1"/>
    <property type="molecule type" value="Genomic_DNA"/>
</dbReference>
<comment type="subcellular location">
    <subcellularLocation>
        <location evidence="2">Cytoplasm</location>
        <location evidence="2">Cytoskeleton</location>
        <location evidence="2">Spindle</location>
    </subcellularLocation>
    <subcellularLocation>
        <location evidence="1">Nucleus</location>
    </subcellularLocation>
</comment>
<evidence type="ECO:0000256" key="4">
    <source>
        <dbReference type="ARBA" id="ARBA00022490"/>
    </source>
</evidence>
<keyword evidence="11" id="KW-1185">Reference proteome</keyword>
<dbReference type="GO" id="GO:0030496">
    <property type="term" value="C:midbody"/>
    <property type="evidence" value="ECO:0007669"/>
    <property type="project" value="TreeGrafter"/>
</dbReference>
<dbReference type="GO" id="GO:0051310">
    <property type="term" value="P:metaphase chromosome alignment"/>
    <property type="evidence" value="ECO:0007669"/>
    <property type="project" value="TreeGrafter"/>
</dbReference>
<evidence type="ECO:0000256" key="2">
    <source>
        <dbReference type="ARBA" id="ARBA00004186"/>
    </source>
</evidence>
<dbReference type="GO" id="GO:0005634">
    <property type="term" value="C:nucleus"/>
    <property type="evidence" value="ECO:0007669"/>
    <property type="project" value="UniProtKB-SubCell"/>
</dbReference>
<feature type="compositionally biased region" description="Polar residues" evidence="8">
    <location>
        <begin position="311"/>
        <end position="323"/>
    </location>
</feature>
<feature type="compositionally biased region" description="Basic and acidic residues" evidence="8">
    <location>
        <begin position="535"/>
        <end position="622"/>
    </location>
</feature>
<organism evidence="10 11">
    <name type="scientific">Podarcis lilfordi</name>
    <name type="common">Lilford's wall lizard</name>
    <dbReference type="NCBI Taxonomy" id="74358"/>
    <lineage>
        <taxon>Eukaryota</taxon>
        <taxon>Metazoa</taxon>
        <taxon>Chordata</taxon>
        <taxon>Craniata</taxon>
        <taxon>Vertebrata</taxon>
        <taxon>Euteleostomi</taxon>
        <taxon>Lepidosauria</taxon>
        <taxon>Squamata</taxon>
        <taxon>Bifurcata</taxon>
        <taxon>Unidentata</taxon>
        <taxon>Episquamata</taxon>
        <taxon>Laterata</taxon>
        <taxon>Lacertibaenia</taxon>
        <taxon>Lacertidae</taxon>
        <taxon>Podarcis</taxon>
    </lineage>
</organism>
<evidence type="ECO:0000259" key="9">
    <source>
        <dbReference type="Pfam" id="PF03941"/>
    </source>
</evidence>
<dbReference type="GO" id="GO:0000776">
    <property type="term" value="C:kinetochore"/>
    <property type="evidence" value="ECO:0007669"/>
    <property type="project" value="TreeGrafter"/>
</dbReference>
<feature type="domain" description="Inner centromere protein ARK-binding" evidence="9">
    <location>
        <begin position="809"/>
        <end position="865"/>
    </location>
</feature>
<evidence type="ECO:0000256" key="7">
    <source>
        <dbReference type="ARBA" id="ARBA00023242"/>
    </source>
</evidence>
<dbReference type="Pfam" id="PF03941">
    <property type="entry name" value="INCENP_ARK-bind"/>
    <property type="match status" value="1"/>
</dbReference>
<evidence type="ECO:0000313" key="10">
    <source>
        <dbReference type="EMBL" id="CAI5763083.1"/>
    </source>
</evidence>
<feature type="compositionally biased region" description="Basic and acidic residues" evidence="8">
    <location>
        <begin position="629"/>
        <end position="686"/>
    </location>
</feature>
<feature type="region of interest" description="Disordered" evidence="8">
    <location>
        <begin position="699"/>
        <end position="772"/>
    </location>
</feature>
<keyword evidence="5" id="KW-0159">Chromosome partition</keyword>
<dbReference type="AlphaFoldDB" id="A0AA35JQY4"/>
<feature type="compositionally biased region" description="Basic residues" evidence="8">
    <location>
        <begin position="354"/>
        <end position="370"/>
    </location>
</feature>
<proteinExistence type="inferred from homology"/>
<feature type="region of interest" description="Disordered" evidence="8">
    <location>
        <begin position="525"/>
        <end position="686"/>
    </location>
</feature>
<dbReference type="Gene3D" id="6.10.250.2990">
    <property type="match status" value="1"/>
</dbReference>
<sequence length="898" mass="103057">MRAQLLIGDKGEVSNFMGAGTGQLDQQRKEVGLLCSPALAAAGQTGLAAERRGPSPSQAMWKMGNPVMPEERARKKLAEFLQNIDNNDCVWMDEIIEEAKKMFTSGSSDEPELMPKTPSQKSHRKKKRFSSVKNDHFATKRLSRRESTRLFSKRITRSRKNLEINVENASPCHRVTRSRAASSARVSDPSLKKLSFNLAKDRLPLVVISANERRSAELQAKKVLPQTDTADLTLKLSEEGSPIKRSPLTKTCLVAKETPEAEIKEGRGICKMKIAEVPGAAENKESSTQNQEPSAQNQEDSWASESEAAQKLNQSSQAPTTSKANHRSVRLSRTSKPSRASMAERYSLSTKRERMIRRSSRKSLSKRKTSQRSLSARHESCHVAVAEEITESGLMIEPPSQKVDENPRMSLRSHKASMQAVIKPVEQDGDDKGGSSEKSDEVQKQPQSARRKPSYKRAVYEQDEGQHSEEDFSPARKRAVSPQCPASKVVRPFKTFLHTVHKNRVLMMTPGSLSRSATMKSFIKQNTPIQATPQQKERERLESQRKREEAEQLRRQKLEEGKKQRLEEIKRKREDRLRKVLQARERVEQMEEEKRRRLEQKLAQHEEKNEKVREEKLAEDKVKKKVAAKKLEELEARRKQEEDARKKRALQLEEERRHKEQMQKKREEEEQERARKIAEQHQLELEREKKLCAERELEKRREQERLQAQREHEQKEKEKAARLHKEVLAAAKEKERLRKELEEKERKLQEQRQQEEKREKAASEAEAKATSKQLNTTVVIENSTSCNSYPMTPQGPKQPKIDVNNYGMDLNSDDSTDDESQPRKPIPAWATGNLLSQAIIHQYYKPVDTTALFGVVKSPKLEEIFKKSKPRYFKRTSSAVWNSPPFPGGRNVPYALKI</sequence>
<keyword evidence="6" id="KW-0206">Cytoskeleton</keyword>
<dbReference type="GO" id="GO:0051257">
    <property type="term" value="P:meiotic spindle midzone assembly"/>
    <property type="evidence" value="ECO:0007669"/>
    <property type="project" value="TreeGrafter"/>
</dbReference>
<dbReference type="Proteomes" id="UP001178461">
    <property type="component" value="Chromosome 1"/>
</dbReference>
<evidence type="ECO:0000256" key="3">
    <source>
        <dbReference type="ARBA" id="ARBA00010042"/>
    </source>
</evidence>
<name>A0AA35JQY4_9SAUR</name>
<feature type="compositionally biased region" description="Polar residues" evidence="8">
    <location>
        <begin position="525"/>
        <end position="534"/>
    </location>
</feature>
<reference evidence="10" key="1">
    <citation type="submission" date="2022-12" db="EMBL/GenBank/DDBJ databases">
        <authorList>
            <person name="Alioto T."/>
            <person name="Alioto T."/>
            <person name="Gomez Garrido J."/>
        </authorList>
    </citation>
    <scope>NUCLEOTIDE SEQUENCE</scope>
</reference>
<dbReference type="GO" id="GO:0000281">
    <property type="term" value="P:mitotic cytokinesis"/>
    <property type="evidence" value="ECO:0007669"/>
    <property type="project" value="TreeGrafter"/>
</dbReference>
<comment type="similarity">
    <text evidence="3">Belongs to the INCENP family.</text>
</comment>
<evidence type="ECO:0000256" key="1">
    <source>
        <dbReference type="ARBA" id="ARBA00004123"/>
    </source>
</evidence>
<feature type="compositionally biased region" description="Polar residues" evidence="8">
    <location>
        <begin position="286"/>
        <end position="304"/>
    </location>
</feature>
<keyword evidence="7" id="KW-0539">Nucleus</keyword>
<dbReference type="InterPro" id="IPR005635">
    <property type="entry name" value="Inner_centromere_prot_ARK-bd"/>
</dbReference>
<gene>
    <name evidence="10" type="ORF">PODLI_1B003194</name>
</gene>
<protein>
    <recommendedName>
        <fullName evidence="9">Inner centromere protein ARK-binding domain-containing protein</fullName>
    </recommendedName>
</protein>
<dbReference type="Gene3D" id="1.20.5.3600">
    <property type="match status" value="1"/>
</dbReference>
<feature type="compositionally biased region" description="Basic and acidic residues" evidence="8">
    <location>
        <begin position="430"/>
        <end position="443"/>
    </location>
</feature>
<evidence type="ECO:0000256" key="6">
    <source>
        <dbReference type="ARBA" id="ARBA00023212"/>
    </source>
</evidence>
<feature type="compositionally biased region" description="Basic residues" evidence="8">
    <location>
        <begin position="121"/>
        <end position="130"/>
    </location>
</feature>
<accession>A0AA35JQY4</accession>
<dbReference type="GO" id="GO:1990385">
    <property type="term" value="C:meiotic spindle midzone"/>
    <property type="evidence" value="ECO:0007669"/>
    <property type="project" value="TreeGrafter"/>
</dbReference>
<keyword evidence="4" id="KW-0963">Cytoplasm</keyword>
<feature type="compositionally biased region" description="Basic and acidic residues" evidence="8">
    <location>
        <begin position="458"/>
        <end position="474"/>
    </location>
</feature>
<dbReference type="PANTHER" id="PTHR13142">
    <property type="entry name" value="INNER CENTROMERE PROTEIN"/>
    <property type="match status" value="1"/>
</dbReference>
<feature type="region of interest" description="Disordered" evidence="8">
    <location>
        <begin position="103"/>
        <end position="134"/>
    </location>
</feature>
<evidence type="ECO:0000256" key="8">
    <source>
        <dbReference type="SAM" id="MobiDB-lite"/>
    </source>
</evidence>
<feature type="compositionally biased region" description="Basic and acidic residues" evidence="8">
    <location>
        <begin position="699"/>
        <end position="769"/>
    </location>
</feature>
<dbReference type="GO" id="GO:0032133">
    <property type="term" value="C:chromosome passenger complex"/>
    <property type="evidence" value="ECO:0007669"/>
    <property type="project" value="TreeGrafter"/>
</dbReference>
<feature type="region of interest" description="Disordered" evidence="8">
    <location>
        <begin position="280"/>
        <end position="484"/>
    </location>
</feature>
<evidence type="ECO:0000313" key="11">
    <source>
        <dbReference type="Proteomes" id="UP001178461"/>
    </source>
</evidence>